<comment type="caution">
    <text evidence="2">The sequence shown here is derived from an EMBL/GenBank/DDBJ whole genome shotgun (WGS) entry which is preliminary data.</text>
</comment>
<organism evidence="2 3">
    <name type="scientific">Gordonia polyisoprenivorans</name>
    <dbReference type="NCBI Taxonomy" id="84595"/>
    <lineage>
        <taxon>Bacteria</taxon>
        <taxon>Bacillati</taxon>
        <taxon>Actinomycetota</taxon>
        <taxon>Actinomycetes</taxon>
        <taxon>Mycobacteriales</taxon>
        <taxon>Gordoniaceae</taxon>
        <taxon>Gordonia</taxon>
    </lineage>
</organism>
<feature type="region of interest" description="Disordered" evidence="1">
    <location>
        <begin position="166"/>
        <end position="187"/>
    </location>
</feature>
<evidence type="ECO:0000313" key="2">
    <source>
        <dbReference type="EMBL" id="NKY04241.1"/>
    </source>
</evidence>
<dbReference type="Proteomes" id="UP000563898">
    <property type="component" value="Unassembled WGS sequence"/>
</dbReference>
<accession>A0A846WUZ8</accession>
<sequence>MEPVVSRLTLESFESLPPHARRCVFWEVDPGMAGPLDQPESAGHTEVVGRGEIVGRGVARAPFESEFDKEAWISSVLLEWGACGQLATDPATGVIVGTAFYAPPGRVPRSRLFPTSPVSADAILLTSIQVEPGYEEVATPLLDAVLVDLMRRGVRAVEAFGLVRGGGPDGTGSGTARRNPTPDATPGMRDISEWSDEEIVSVAREILDNPQPDLCTRCLLDAAFLKASGFDVVASHARFPRLRLELDEGLGWKSEVEGALEKLVVMAAIDMTGRERTFAPVGRRL</sequence>
<gene>
    <name evidence="2" type="ORF">HGA05_21985</name>
</gene>
<evidence type="ECO:0000313" key="3">
    <source>
        <dbReference type="Proteomes" id="UP000563898"/>
    </source>
</evidence>
<reference evidence="2 3" key="1">
    <citation type="submission" date="2020-04" db="EMBL/GenBank/DDBJ databases">
        <title>MicrobeNet Type strains.</title>
        <authorList>
            <person name="Nicholson A.C."/>
        </authorList>
    </citation>
    <scope>NUCLEOTIDE SEQUENCE [LARGE SCALE GENOMIC DNA]</scope>
    <source>
        <strain evidence="2 3">ATCC BAA-14</strain>
    </source>
</reference>
<evidence type="ECO:0000256" key="1">
    <source>
        <dbReference type="SAM" id="MobiDB-lite"/>
    </source>
</evidence>
<dbReference type="AlphaFoldDB" id="A0A846WUZ8"/>
<dbReference type="RefSeq" id="WP_006368607.1">
    <property type="nucleotide sequence ID" value="NZ_JAAXPC010000016.1"/>
</dbReference>
<proteinExistence type="predicted"/>
<dbReference type="EMBL" id="JAAXPC010000016">
    <property type="protein sequence ID" value="NKY04241.1"/>
    <property type="molecule type" value="Genomic_DNA"/>
</dbReference>
<evidence type="ECO:0008006" key="4">
    <source>
        <dbReference type="Google" id="ProtNLM"/>
    </source>
</evidence>
<protein>
    <recommendedName>
        <fullName evidence="4">Acetyltransferase</fullName>
    </recommendedName>
</protein>
<name>A0A846WUZ8_9ACTN</name>